<dbReference type="InterPro" id="IPR051761">
    <property type="entry name" value="MLP-like_ligand-binding"/>
</dbReference>
<dbReference type="SMART" id="SM01037">
    <property type="entry name" value="Bet_v_1"/>
    <property type="match status" value="1"/>
</dbReference>
<dbReference type="Pfam" id="PF00407">
    <property type="entry name" value="Bet_v_1"/>
    <property type="match status" value="1"/>
</dbReference>
<dbReference type="PANTHER" id="PTHR31907">
    <property type="entry name" value="MLP-LIKE PROTEIN 423"/>
    <property type="match status" value="1"/>
</dbReference>
<proteinExistence type="predicted"/>
<comment type="caution">
    <text evidence="2">The sequence shown here is derived from an EMBL/GenBank/DDBJ whole genome shotgun (WGS) entry which is preliminary data.</text>
</comment>
<organism evidence="2 3">
    <name type="scientific">Datura stramonium</name>
    <name type="common">Jimsonweed</name>
    <name type="synonym">Common thornapple</name>
    <dbReference type="NCBI Taxonomy" id="4076"/>
    <lineage>
        <taxon>Eukaryota</taxon>
        <taxon>Viridiplantae</taxon>
        <taxon>Streptophyta</taxon>
        <taxon>Embryophyta</taxon>
        <taxon>Tracheophyta</taxon>
        <taxon>Spermatophyta</taxon>
        <taxon>Magnoliopsida</taxon>
        <taxon>eudicotyledons</taxon>
        <taxon>Gunneridae</taxon>
        <taxon>Pentapetalae</taxon>
        <taxon>asterids</taxon>
        <taxon>lamiids</taxon>
        <taxon>Solanales</taxon>
        <taxon>Solanaceae</taxon>
        <taxon>Solanoideae</taxon>
        <taxon>Datureae</taxon>
        <taxon>Datura</taxon>
    </lineage>
</organism>
<dbReference type="SUPFAM" id="SSF55961">
    <property type="entry name" value="Bet v1-like"/>
    <property type="match status" value="1"/>
</dbReference>
<gene>
    <name evidence="2" type="ORF">HAX54_010996</name>
</gene>
<dbReference type="EMBL" id="JACEIK010001614">
    <property type="protein sequence ID" value="MCD7470835.1"/>
    <property type="molecule type" value="Genomic_DNA"/>
</dbReference>
<accession>A0ABS8TIQ1</accession>
<dbReference type="InterPro" id="IPR023393">
    <property type="entry name" value="START-like_dom_sf"/>
</dbReference>
<keyword evidence="3" id="KW-1185">Reference proteome</keyword>
<sequence>MRLEGKLVSEINIKCDRDVFHEIYRYRPYHISDGKDKVVKERIEEIDKEKKLVKVKVIGGDILEEYKSISFTIHVESKEPIDVVGHLTPLSSYFDDASDPYVRVHLAPPPPSSLHSALCDSRASISLCPFGFKNLEGDLGVLESVLVSLQLAD</sequence>
<evidence type="ECO:0000313" key="3">
    <source>
        <dbReference type="Proteomes" id="UP000823775"/>
    </source>
</evidence>
<dbReference type="Gene3D" id="3.30.530.20">
    <property type="match status" value="1"/>
</dbReference>
<dbReference type="Proteomes" id="UP000823775">
    <property type="component" value="Unassembled WGS sequence"/>
</dbReference>
<name>A0ABS8TIQ1_DATST</name>
<evidence type="ECO:0000313" key="2">
    <source>
        <dbReference type="EMBL" id="MCD7470835.1"/>
    </source>
</evidence>
<evidence type="ECO:0000259" key="1">
    <source>
        <dbReference type="SMART" id="SM01037"/>
    </source>
</evidence>
<reference evidence="2 3" key="1">
    <citation type="journal article" date="2021" name="BMC Genomics">
        <title>Datura genome reveals duplications of psychoactive alkaloid biosynthetic genes and high mutation rate following tissue culture.</title>
        <authorList>
            <person name="Rajewski A."/>
            <person name="Carter-House D."/>
            <person name="Stajich J."/>
            <person name="Litt A."/>
        </authorList>
    </citation>
    <scope>NUCLEOTIDE SEQUENCE [LARGE SCALE GENOMIC DNA]</scope>
    <source>
        <strain evidence="2">AR-01</strain>
    </source>
</reference>
<protein>
    <recommendedName>
        <fullName evidence="1">Bet v I/Major latex protein domain-containing protein</fullName>
    </recommendedName>
</protein>
<feature type="domain" description="Bet v I/Major latex protein" evidence="1">
    <location>
        <begin position="2"/>
        <end position="130"/>
    </location>
</feature>
<dbReference type="InterPro" id="IPR000916">
    <property type="entry name" value="Bet_v_I/MLP"/>
</dbReference>